<reference evidence="4" key="1">
    <citation type="journal article" date="2019" name="Int. J. Syst. Evol. Microbiol.">
        <title>The Global Catalogue of Microorganisms (GCM) 10K type strain sequencing project: providing services to taxonomists for standard genome sequencing and annotation.</title>
        <authorList>
            <consortium name="The Broad Institute Genomics Platform"/>
            <consortium name="The Broad Institute Genome Sequencing Center for Infectious Disease"/>
            <person name="Wu L."/>
            <person name="Ma J."/>
        </authorList>
    </citation>
    <scope>NUCLEOTIDE SEQUENCE [LARGE SCALE GENOMIC DNA]</scope>
    <source>
        <strain evidence="4">JCM 18015</strain>
    </source>
</reference>
<proteinExistence type="predicted"/>
<feature type="region of interest" description="Disordered" evidence="1">
    <location>
        <begin position="1"/>
        <end position="23"/>
    </location>
</feature>
<comment type="caution">
    <text evidence="3">The sequence shown here is derived from an EMBL/GenBank/DDBJ whole genome shotgun (WGS) entry which is preliminary data.</text>
</comment>
<keyword evidence="2" id="KW-1133">Transmembrane helix</keyword>
<keyword evidence="2" id="KW-0472">Membrane</keyword>
<dbReference type="EMBL" id="BAABHW010000004">
    <property type="protein sequence ID" value="GAA5076864.1"/>
    <property type="molecule type" value="Genomic_DNA"/>
</dbReference>
<evidence type="ECO:0000313" key="3">
    <source>
        <dbReference type="EMBL" id="GAA5076864.1"/>
    </source>
</evidence>
<sequence>MTDDTAAPARNGERRDDEPGDLAGEVRALREEMTLLREHQMFRIYQSVPKVLFFRFAIGMAAGLGTVIGASVLLSAIIWALSQIEFVPIVGDWAVQIADEIEGLTEGMSEDQE</sequence>
<protein>
    <submittedName>
        <fullName evidence="3">Uncharacterized protein</fullName>
    </submittedName>
</protein>
<evidence type="ECO:0000256" key="2">
    <source>
        <dbReference type="SAM" id="Phobius"/>
    </source>
</evidence>
<dbReference type="RefSeq" id="WP_222191651.1">
    <property type="nucleotide sequence ID" value="NZ_BAABHW010000004.1"/>
</dbReference>
<accession>A0ABP9LEK1</accession>
<name>A0ABP9LEK1_9RHOB</name>
<gene>
    <name evidence="3" type="ORF">GCM10023209_26450</name>
</gene>
<dbReference type="Proteomes" id="UP001499910">
    <property type="component" value="Unassembled WGS sequence"/>
</dbReference>
<dbReference type="Pfam" id="PF18910">
    <property type="entry name" value="DUF5665"/>
    <property type="match status" value="1"/>
</dbReference>
<keyword evidence="2" id="KW-0812">Transmembrane</keyword>
<evidence type="ECO:0000256" key="1">
    <source>
        <dbReference type="SAM" id="MobiDB-lite"/>
    </source>
</evidence>
<dbReference type="InterPro" id="IPR043723">
    <property type="entry name" value="DUF5665"/>
</dbReference>
<keyword evidence="4" id="KW-1185">Reference proteome</keyword>
<evidence type="ECO:0000313" key="4">
    <source>
        <dbReference type="Proteomes" id="UP001499910"/>
    </source>
</evidence>
<feature type="transmembrane region" description="Helical" evidence="2">
    <location>
        <begin position="52"/>
        <end position="81"/>
    </location>
</feature>
<organism evidence="3 4">
    <name type="scientific">[Roseibacterium] beibuensis</name>
    <dbReference type="NCBI Taxonomy" id="1193142"/>
    <lineage>
        <taxon>Bacteria</taxon>
        <taxon>Pseudomonadati</taxon>
        <taxon>Pseudomonadota</taxon>
        <taxon>Alphaproteobacteria</taxon>
        <taxon>Rhodobacterales</taxon>
        <taxon>Roseobacteraceae</taxon>
        <taxon>Roseicyclus</taxon>
    </lineage>
</organism>